<evidence type="ECO:0000256" key="1">
    <source>
        <dbReference type="ARBA" id="ARBA00023015"/>
    </source>
</evidence>
<evidence type="ECO:0000313" key="6">
    <source>
        <dbReference type="Proteomes" id="UP000244193"/>
    </source>
</evidence>
<dbReference type="InterPro" id="IPR018060">
    <property type="entry name" value="HTH_AraC"/>
</dbReference>
<dbReference type="PANTHER" id="PTHR43280">
    <property type="entry name" value="ARAC-FAMILY TRANSCRIPTIONAL REGULATOR"/>
    <property type="match status" value="1"/>
</dbReference>
<dbReference type="Gene3D" id="1.10.10.60">
    <property type="entry name" value="Homeodomain-like"/>
    <property type="match status" value="1"/>
</dbReference>
<dbReference type="GO" id="GO:0043565">
    <property type="term" value="F:sequence-specific DNA binding"/>
    <property type="evidence" value="ECO:0007669"/>
    <property type="project" value="InterPro"/>
</dbReference>
<evidence type="ECO:0000256" key="2">
    <source>
        <dbReference type="ARBA" id="ARBA00023125"/>
    </source>
</evidence>
<dbReference type="RefSeq" id="WP_108370790.1">
    <property type="nucleotide sequence ID" value="NZ_CP028811.1"/>
</dbReference>
<dbReference type="SUPFAM" id="SSF46689">
    <property type="entry name" value="Homeodomain-like"/>
    <property type="match status" value="1"/>
</dbReference>
<dbReference type="EMBL" id="CP028811">
    <property type="protein sequence ID" value="AWA30186.1"/>
    <property type="molecule type" value="Genomic_DNA"/>
</dbReference>
<evidence type="ECO:0000259" key="4">
    <source>
        <dbReference type="PROSITE" id="PS01124"/>
    </source>
</evidence>
<evidence type="ECO:0000313" key="5">
    <source>
        <dbReference type="EMBL" id="AWA30186.1"/>
    </source>
</evidence>
<keyword evidence="3" id="KW-0804">Transcription</keyword>
<dbReference type="PANTHER" id="PTHR43280:SF32">
    <property type="entry name" value="TRANSCRIPTIONAL REGULATORY PROTEIN"/>
    <property type="match status" value="1"/>
</dbReference>
<dbReference type="Pfam" id="PF12833">
    <property type="entry name" value="HTH_18"/>
    <property type="match status" value="1"/>
</dbReference>
<dbReference type="Pfam" id="PF02311">
    <property type="entry name" value="AraC_binding"/>
    <property type="match status" value="1"/>
</dbReference>
<evidence type="ECO:0000256" key="3">
    <source>
        <dbReference type="ARBA" id="ARBA00023163"/>
    </source>
</evidence>
<organism evidence="5 6">
    <name type="scientific">Flavobacterium magnum</name>
    <dbReference type="NCBI Taxonomy" id="2162713"/>
    <lineage>
        <taxon>Bacteria</taxon>
        <taxon>Pseudomonadati</taxon>
        <taxon>Bacteroidota</taxon>
        <taxon>Flavobacteriia</taxon>
        <taxon>Flavobacteriales</taxon>
        <taxon>Flavobacteriaceae</taxon>
        <taxon>Flavobacterium</taxon>
    </lineage>
</organism>
<sequence length="289" mass="33068">MNEIAILNINQFRKPEAGEDFYANTLANHLVTSHKHIERPHKHDFYAAILFTKGTGRHHIDFRTFNVKPGSLFLMSPGQAHSWSLSAEADGFIFFHTKAFYDLHFINGIDSFTFFSPLRNTCELVLDGVALQETEQRFVKILAESGGAALKRDELILSLLSQIYIGFGRAAADQNPINAAQHSYSVRFHEFEKYVEQHFRTEKSAEAYAGMMHMTAKHLNRINKAVIGKTTTDIITERVLLEAKRMLIHSRKNLSEIAYELGFEDYGYFSKLFKRRVGVGVREFQSQSQ</sequence>
<feature type="domain" description="HTH araC/xylS-type" evidence="4">
    <location>
        <begin position="189"/>
        <end position="287"/>
    </location>
</feature>
<dbReference type="PROSITE" id="PS01124">
    <property type="entry name" value="HTH_ARAC_FAMILY_2"/>
    <property type="match status" value="1"/>
</dbReference>
<dbReference type="AlphaFoldDB" id="A0A2S0RET2"/>
<dbReference type="Proteomes" id="UP000244193">
    <property type="component" value="Chromosome"/>
</dbReference>
<dbReference type="InterPro" id="IPR037923">
    <property type="entry name" value="HTH-like"/>
</dbReference>
<accession>A0A2S0RET2</accession>
<name>A0A2S0RET2_9FLAO</name>
<dbReference type="OrthoDB" id="1096411at2"/>
<dbReference type="GO" id="GO:0003700">
    <property type="term" value="F:DNA-binding transcription factor activity"/>
    <property type="evidence" value="ECO:0007669"/>
    <property type="project" value="InterPro"/>
</dbReference>
<dbReference type="Gene3D" id="2.60.120.10">
    <property type="entry name" value="Jelly Rolls"/>
    <property type="match status" value="1"/>
</dbReference>
<keyword evidence="6" id="KW-1185">Reference proteome</keyword>
<proteinExistence type="predicted"/>
<dbReference type="SUPFAM" id="SSF51215">
    <property type="entry name" value="Regulatory protein AraC"/>
    <property type="match status" value="1"/>
</dbReference>
<dbReference type="InterPro" id="IPR009057">
    <property type="entry name" value="Homeodomain-like_sf"/>
</dbReference>
<dbReference type="InterPro" id="IPR003313">
    <property type="entry name" value="AraC-bd"/>
</dbReference>
<gene>
    <name evidence="5" type="ORF">HYN48_08875</name>
</gene>
<dbReference type="KEGG" id="fmg:HYN48_08875"/>
<protein>
    <submittedName>
        <fullName evidence="5">AraC family transcriptional regulator</fullName>
    </submittedName>
</protein>
<dbReference type="InterPro" id="IPR014710">
    <property type="entry name" value="RmlC-like_jellyroll"/>
</dbReference>
<keyword evidence="2" id="KW-0238">DNA-binding</keyword>
<keyword evidence="1" id="KW-0805">Transcription regulation</keyword>
<dbReference type="SMART" id="SM00342">
    <property type="entry name" value="HTH_ARAC"/>
    <property type="match status" value="1"/>
</dbReference>
<reference evidence="5 6" key="1">
    <citation type="submission" date="2018-04" db="EMBL/GenBank/DDBJ databases">
        <title>Genome sequencing of Flavobacterium sp. HYN0048.</title>
        <authorList>
            <person name="Yi H."/>
            <person name="Baek C."/>
        </authorList>
    </citation>
    <scope>NUCLEOTIDE SEQUENCE [LARGE SCALE GENOMIC DNA]</scope>
    <source>
        <strain evidence="5 6">HYN0048</strain>
    </source>
</reference>